<accession>A0A0J8GQG6</accession>
<dbReference type="OrthoDB" id="9847282at2"/>
<evidence type="ECO:0000256" key="1">
    <source>
        <dbReference type="SAM" id="SignalP"/>
    </source>
</evidence>
<reference evidence="2 3" key="1">
    <citation type="submission" date="2015-04" db="EMBL/GenBank/DDBJ databases">
        <title>Draft Genome Sequence of the Novel Agar-Digesting Marine Bacterium Q1.</title>
        <authorList>
            <person name="Li Y."/>
            <person name="Li D."/>
            <person name="Chen G."/>
            <person name="Du Z."/>
        </authorList>
    </citation>
    <scope>NUCLEOTIDE SEQUENCE [LARGE SCALE GENOMIC DNA]</scope>
    <source>
        <strain evidence="2 3">Q1</strain>
    </source>
</reference>
<dbReference type="EMBL" id="LAZL01000016">
    <property type="protein sequence ID" value="KMT65005.1"/>
    <property type="molecule type" value="Genomic_DNA"/>
</dbReference>
<feature type="chain" id="PRO_5005298455" evidence="1">
    <location>
        <begin position="23"/>
        <end position="248"/>
    </location>
</feature>
<name>A0A0J8GQG6_9ALTE</name>
<feature type="signal peptide" evidence="1">
    <location>
        <begin position="1"/>
        <end position="22"/>
    </location>
</feature>
<keyword evidence="3" id="KW-1185">Reference proteome</keyword>
<protein>
    <submittedName>
        <fullName evidence="2">Uncharacterized protein</fullName>
    </submittedName>
</protein>
<organism evidence="2 3">
    <name type="scientific">Catenovulum maritimum</name>
    <dbReference type="NCBI Taxonomy" id="1513271"/>
    <lineage>
        <taxon>Bacteria</taxon>
        <taxon>Pseudomonadati</taxon>
        <taxon>Pseudomonadota</taxon>
        <taxon>Gammaproteobacteria</taxon>
        <taxon>Alteromonadales</taxon>
        <taxon>Alteromonadaceae</taxon>
        <taxon>Catenovulum</taxon>
    </lineage>
</organism>
<evidence type="ECO:0000313" key="3">
    <source>
        <dbReference type="Proteomes" id="UP000037600"/>
    </source>
</evidence>
<gene>
    <name evidence="2" type="ORF">XM47_11005</name>
</gene>
<dbReference type="STRING" id="1513271.XM47_11005"/>
<dbReference type="SUPFAM" id="SSF56925">
    <property type="entry name" value="OMPA-like"/>
    <property type="match status" value="1"/>
</dbReference>
<keyword evidence="1" id="KW-0732">Signal</keyword>
<dbReference type="AlphaFoldDB" id="A0A0J8GQG6"/>
<proteinExistence type="predicted"/>
<dbReference type="RefSeq" id="WP_048692475.1">
    <property type="nucleotide sequence ID" value="NZ_KQ130491.1"/>
</dbReference>
<sequence length="248" mass="27528">MYKGFVNSLLFLSTFVCCSASAVGWHHGFAIGLSKYQASSDIQFYDQTQASNQSLSAELTAETSAQLMHTLVGFEGYSISSDWAFSYALEQFKVTDTATANNSTYAIELKGLSAEMDAGLAIIKFRNGLRLYGLAGVRYLTHKFDTKINLVEQAQLKADQFQLYTGLRLDMPLYKSLVLHIKADTAIADNTYSRLSAGLNYRLSRNLSLVTEAELGNLELTSGKDGQTDYYNYDGDLNKLSIKAVYIW</sequence>
<dbReference type="InterPro" id="IPR011250">
    <property type="entry name" value="OMP/PagP_B-barrel"/>
</dbReference>
<comment type="caution">
    <text evidence="2">The sequence shown here is derived from an EMBL/GenBank/DDBJ whole genome shotgun (WGS) entry which is preliminary data.</text>
</comment>
<dbReference type="Proteomes" id="UP000037600">
    <property type="component" value="Unassembled WGS sequence"/>
</dbReference>
<evidence type="ECO:0000313" key="2">
    <source>
        <dbReference type="EMBL" id="KMT65005.1"/>
    </source>
</evidence>